<comment type="caution">
    <text evidence="15">The sequence shown here is derived from an EMBL/GenBank/DDBJ whole genome shotgun (WGS) entry which is preliminary data.</text>
</comment>
<dbReference type="Pfam" id="PF00535">
    <property type="entry name" value="Glycos_transf_2"/>
    <property type="match status" value="1"/>
</dbReference>
<keyword evidence="16" id="KW-1185">Reference proteome</keyword>
<evidence type="ECO:0000256" key="4">
    <source>
        <dbReference type="ARBA" id="ARBA00012583"/>
    </source>
</evidence>
<dbReference type="GO" id="GO:0004581">
    <property type="term" value="F:dolichyl-phosphate beta-glucosyltransferase activity"/>
    <property type="evidence" value="ECO:0007669"/>
    <property type="project" value="UniProtKB-EC"/>
</dbReference>
<feature type="transmembrane region" description="Helical" evidence="13">
    <location>
        <begin position="6"/>
        <end position="26"/>
    </location>
</feature>
<dbReference type="EC" id="2.4.1.117" evidence="4"/>
<dbReference type="Proteomes" id="UP000187209">
    <property type="component" value="Unassembled WGS sequence"/>
</dbReference>
<evidence type="ECO:0000256" key="1">
    <source>
        <dbReference type="ARBA" id="ARBA00004389"/>
    </source>
</evidence>
<evidence type="ECO:0000256" key="9">
    <source>
        <dbReference type="ARBA" id="ARBA00022968"/>
    </source>
</evidence>
<evidence type="ECO:0000256" key="11">
    <source>
        <dbReference type="ARBA" id="ARBA00023136"/>
    </source>
</evidence>
<keyword evidence="9" id="KW-0735">Signal-anchor</keyword>
<dbReference type="EMBL" id="MPUH01000073">
    <property type="protein sequence ID" value="OMJ91857.1"/>
    <property type="molecule type" value="Genomic_DNA"/>
</dbReference>
<dbReference type="GO" id="GO:0006487">
    <property type="term" value="P:protein N-linked glycosylation"/>
    <property type="evidence" value="ECO:0007669"/>
    <property type="project" value="TreeGrafter"/>
</dbReference>
<name>A0A1R2CS83_9CILI</name>
<dbReference type="InterPro" id="IPR001173">
    <property type="entry name" value="Glyco_trans_2-like"/>
</dbReference>
<comment type="pathway">
    <text evidence="2">Protein modification; protein glycosylation.</text>
</comment>
<evidence type="ECO:0000256" key="13">
    <source>
        <dbReference type="SAM" id="Phobius"/>
    </source>
</evidence>
<dbReference type="SUPFAM" id="SSF53448">
    <property type="entry name" value="Nucleotide-diphospho-sugar transferases"/>
    <property type="match status" value="1"/>
</dbReference>
<evidence type="ECO:0000256" key="7">
    <source>
        <dbReference type="ARBA" id="ARBA00022692"/>
    </source>
</evidence>
<gene>
    <name evidence="15" type="ORF">SteCoe_5533</name>
</gene>
<organism evidence="15 16">
    <name type="scientific">Stentor coeruleus</name>
    <dbReference type="NCBI Taxonomy" id="5963"/>
    <lineage>
        <taxon>Eukaryota</taxon>
        <taxon>Sar</taxon>
        <taxon>Alveolata</taxon>
        <taxon>Ciliophora</taxon>
        <taxon>Postciliodesmatophora</taxon>
        <taxon>Heterotrichea</taxon>
        <taxon>Heterotrichida</taxon>
        <taxon>Stentoridae</taxon>
        <taxon>Stentor</taxon>
    </lineage>
</organism>
<keyword evidence="10 13" id="KW-1133">Transmembrane helix</keyword>
<keyword evidence="11 13" id="KW-0472">Membrane</keyword>
<evidence type="ECO:0000256" key="2">
    <source>
        <dbReference type="ARBA" id="ARBA00004922"/>
    </source>
</evidence>
<dbReference type="Gene3D" id="3.90.550.10">
    <property type="entry name" value="Spore Coat Polysaccharide Biosynthesis Protein SpsA, Chain A"/>
    <property type="match status" value="1"/>
</dbReference>
<evidence type="ECO:0000256" key="3">
    <source>
        <dbReference type="ARBA" id="ARBA00006739"/>
    </source>
</evidence>
<dbReference type="GO" id="GO:0005789">
    <property type="term" value="C:endoplasmic reticulum membrane"/>
    <property type="evidence" value="ECO:0007669"/>
    <property type="project" value="UniProtKB-SubCell"/>
</dbReference>
<evidence type="ECO:0000259" key="14">
    <source>
        <dbReference type="Pfam" id="PF00535"/>
    </source>
</evidence>
<evidence type="ECO:0000256" key="10">
    <source>
        <dbReference type="ARBA" id="ARBA00022989"/>
    </source>
</evidence>
<keyword evidence="5" id="KW-0328">Glycosyltransferase</keyword>
<proteinExistence type="inferred from homology"/>
<comment type="similarity">
    <text evidence="3">Belongs to the glycosyltransferase 2 family.</text>
</comment>
<keyword evidence="6" id="KW-0808">Transferase</keyword>
<comment type="subcellular location">
    <subcellularLocation>
        <location evidence="1">Endoplasmic reticulum membrane</location>
        <topology evidence="1">Single-pass membrane protein</topology>
    </subcellularLocation>
</comment>
<reference evidence="15 16" key="1">
    <citation type="submission" date="2016-11" db="EMBL/GenBank/DDBJ databases">
        <title>The macronuclear genome of Stentor coeruleus: a giant cell with tiny introns.</title>
        <authorList>
            <person name="Slabodnick M."/>
            <person name="Ruby J.G."/>
            <person name="Reiff S.B."/>
            <person name="Swart E.C."/>
            <person name="Gosai S."/>
            <person name="Prabakaran S."/>
            <person name="Witkowska E."/>
            <person name="Larue G.E."/>
            <person name="Fisher S."/>
            <person name="Freeman R.M."/>
            <person name="Gunawardena J."/>
            <person name="Chu W."/>
            <person name="Stover N.A."/>
            <person name="Gregory B.D."/>
            <person name="Nowacki M."/>
            <person name="Derisi J."/>
            <person name="Roy S.W."/>
            <person name="Marshall W.F."/>
            <person name="Sood P."/>
        </authorList>
    </citation>
    <scope>NUCLEOTIDE SEQUENCE [LARGE SCALE GENOMIC DNA]</scope>
    <source>
        <strain evidence="15">WM001</strain>
    </source>
</reference>
<dbReference type="AlphaFoldDB" id="A0A1R2CS83"/>
<comment type="catalytic activity">
    <reaction evidence="12">
        <text>a di-trans,poly-cis-dolichyl phosphate + UDP-alpha-D-glucose = a di-trans,poly-cis-dolichyl beta-D-glucosyl phosphate + UDP</text>
        <dbReference type="Rhea" id="RHEA:15401"/>
        <dbReference type="Rhea" id="RHEA-COMP:19498"/>
        <dbReference type="Rhea" id="RHEA-COMP:19502"/>
        <dbReference type="ChEBI" id="CHEBI:57525"/>
        <dbReference type="ChEBI" id="CHEBI:57683"/>
        <dbReference type="ChEBI" id="CHEBI:58223"/>
        <dbReference type="ChEBI" id="CHEBI:58885"/>
        <dbReference type="EC" id="2.4.1.117"/>
    </reaction>
    <physiologicalReaction direction="left-to-right" evidence="12">
        <dbReference type="Rhea" id="RHEA:15402"/>
    </physiologicalReaction>
</comment>
<dbReference type="PANTHER" id="PTHR10859">
    <property type="entry name" value="GLYCOSYL TRANSFERASE"/>
    <property type="match status" value="1"/>
</dbReference>
<evidence type="ECO:0000256" key="8">
    <source>
        <dbReference type="ARBA" id="ARBA00022824"/>
    </source>
</evidence>
<evidence type="ECO:0000256" key="5">
    <source>
        <dbReference type="ARBA" id="ARBA00022676"/>
    </source>
</evidence>
<keyword evidence="7 13" id="KW-0812">Transmembrane</keyword>
<sequence>MLYGICAIVAFLVLFFYWFTIPYRSLKSHISHKPKIRLIEADGRSQPLFENDEVTLKISQPATLNFSLIVPAYNEEKRIREMLHNYIFYFNSRRFKYEIIVIDDGSTDKTTEVALNTGKEMNCNLKVIKCEENRGKGFAVKIGMLNSVGEMCLFADADGATRIESFYEMENELEKITRKGLGVVVGSRNHNKFNITRQRSKFRDFISRICTFGIKIMFCTEIKDTQCGFKLFTHLAAQRIFMIQHLERWAFDLEIIFICNKMQIPISEVPVHWIEIPGGKFNILKDLISMARDVLLVKILYMIRIWKLTDTVIPGLDAEN</sequence>
<dbReference type="OrthoDB" id="3784at2759"/>
<protein>
    <recommendedName>
        <fullName evidence="4">dolichyl-phosphate beta-glucosyltransferase</fullName>
        <ecNumber evidence="4">2.4.1.117</ecNumber>
    </recommendedName>
</protein>
<evidence type="ECO:0000256" key="12">
    <source>
        <dbReference type="ARBA" id="ARBA00045097"/>
    </source>
</evidence>
<dbReference type="InterPro" id="IPR029044">
    <property type="entry name" value="Nucleotide-diphossugar_trans"/>
</dbReference>
<dbReference type="PANTHER" id="PTHR10859:SF91">
    <property type="entry name" value="DOLICHYL-PHOSPHATE BETA-GLUCOSYLTRANSFERASE"/>
    <property type="match status" value="1"/>
</dbReference>
<keyword evidence="8" id="KW-0256">Endoplasmic reticulum</keyword>
<feature type="domain" description="Glycosyltransferase 2-like" evidence="14">
    <location>
        <begin position="67"/>
        <end position="237"/>
    </location>
</feature>
<evidence type="ECO:0000313" key="15">
    <source>
        <dbReference type="EMBL" id="OMJ91857.1"/>
    </source>
</evidence>
<evidence type="ECO:0000256" key="6">
    <source>
        <dbReference type="ARBA" id="ARBA00022679"/>
    </source>
</evidence>
<dbReference type="CDD" id="cd04188">
    <property type="entry name" value="DPG_synthase"/>
    <property type="match status" value="1"/>
</dbReference>
<dbReference type="InterPro" id="IPR035518">
    <property type="entry name" value="DPG_synthase"/>
</dbReference>
<evidence type="ECO:0000313" key="16">
    <source>
        <dbReference type="Proteomes" id="UP000187209"/>
    </source>
</evidence>
<accession>A0A1R2CS83</accession>